<keyword evidence="2" id="KW-1133">Transmembrane helix</keyword>
<keyword evidence="2" id="KW-0812">Transmembrane</keyword>
<organism evidence="4 5">
    <name type="scientific">Marinactinospora thermotolerans DSM 45154</name>
    <dbReference type="NCBI Taxonomy" id="1122192"/>
    <lineage>
        <taxon>Bacteria</taxon>
        <taxon>Bacillati</taxon>
        <taxon>Actinomycetota</taxon>
        <taxon>Actinomycetes</taxon>
        <taxon>Streptosporangiales</taxon>
        <taxon>Nocardiopsidaceae</taxon>
        <taxon>Marinactinospora</taxon>
    </lineage>
</organism>
<dbReference type="InterPro" id="IPR050623">
    <property type="entry name" value="Glucan_succinyl_AcylTrfase"/>
</dbReference>
<feature type="transmembrane region" description="Helical" evidence="2">
    <location>
        <begin position="108"/>
        <end position="126"/>
    </location>
</feature>
<name>A0A1T4MUX9_9ACTN</name>
<feature type="transmembrane region" description="Helical" evidence="2">
    <location>
        <begin position="361"/>
        <end position="384"/>
    </location>
</feature>
<gene>
    <name evidence="4" type="ORF">SAMN02745673_01144</name>
</gene>
<keyword evidence="5" id="KW-1185">Reference proteome</keyword>
<feature type="transmembrane region" description="Helical" evidence="2">
    <location>
        <begin position="265"/>
        <end position="285"/>
    </location>
</feature>
<feature type="region of interest" description="Disordered" evidence="1">
    <location>
        <begin position="1"/>
        <end position="21"/>
    </location>
</feature>
<dbReference type="GO" id="GO:0016747">
    <property type="term" value="F:acyltransferase activity, transferring groups other than amino-acyl groups"/>
    <property type="evidence" value="ECO:0007669"/>
    <property type="project" value="InterPro"/>
</dbReference>
<accession>A0A1T4MUX9</accession>
<dbReference type="EMBL" id="FUWS01000003">
    <property type="protein sequence ID" value="SJZ70654.1"/>
    <property type="molecule type" value="Genomic_DNA"/>
</dbReference>
<feature type="transmembrane region" description="Helical" evidence="2">
    <location>
        <begin position="332"/>
        <end position="355"/>
    </location>
</feature>
<feature type="transmembrane region" description="Helical" evidence="2">
    <location>
        <begin position="297"/>
        <end position="320"/>
    </location>
</feature>
<evidence type="ECO:0000256" key="2">
    <source>
        <dbReference type="SAM" id="Phobius"/>
    </source>
</evidence>
<feature type="domain" description="Acyltransferase 3" evidence="3">
    <location>
        <begin position="26"/>
        <end position="381"/>
    </location>
</feature>
<dbReference type="InterPro" id="IPR002656">
    <property type="entry name" value="Acyl_transf_3_dom"/>
</dbReference>
<reference evidence="4 5" key="1">
    <citation type="submission" date="2017-02" db="EMBL/GenBank/DDBJ databases">
        <authorList>
            <person name="Peterson S.W."/>
        </authorList>
    </citation>
    <scope>NUCLEOTIDE SEQUENCE [LARGE SCALE GENOMIC DNA]</scope>
    <source>
        <strain evidence="4 5">DSM 45154</strain>
    </source>
</reference>
<dbReference type="PANTHER" id="PTHR36927:SF4">
    <property type="entry name" value="BLR5718 PROTEIN"/>
    <property type="match status" value="1"/>
</dbReference>
<feature type="transmembrane region" description="Helical" evidence="2">
    <location>
        <begin position="33"/>
        <end position="55"/>
    </location>
</feature>
<dbReference type="AlphaFoldDB" id="A0A1T4MUX9"/>
<dbReference type="RefSeq" id="WP_078760565.1">
    <property type="nucleotide sequence ID" value="NZ_FUWS01000003.1"/>
</dbReference>
<feature type="transmembrane region" description="Helical" evidence="2">
    <location>
        <begin position="67"/>
        <end position="87"/>
    </location>
</feature>
<proteinExistence type="predicted"/>
<evidence type="ECO:0000313" key="5">
    <source>
        <dbReference type="Proteomes" id="UP000190637"/>
    </source>
</evidence>
<evidence type="ECO:0000256" key="1">
    <source>
        <dbReference type="SAM" id="MobiDB-lite"/>
    </source>
</evidence>
<feature type="transmembrane region" description="Helical" evidence="2">
    <location>
        <begin position="237"/>
        <end position="253"/>
    </location>
</feature>
<dbReference type="Proteomes" id="UP000190637">
    <property type="component" value="Unassembled WGS sequence"/>
</dbReference>
<evidence type="ECO:0000313" key="4">
    <source>
        <dbReference type="EMBL" id="SJZ70654.1"/>
    </source>
</evidence>
<dbReference type="PANTHER" id="PTHR36927">
    <property type="entry name" value="BLR4337 PROTEIN"/>
    <property type="match status" value="1"/>
</dbReference>
<feature type="transmembrane region" description="Helical" evidence="2">
    <location>
        <begin position="158"/>
        <end position="176"/>
    </location>
</feature>
<protein>
    <submittedName>
        <fullName evidence="4">Fucose 4-O-acetylase</fullName>
    </submittedName>
</protein>
<evidence type="ECO:0000259" key="3">
    <source>
        <dbReference type="Pfam" id="PF01757"/>
    </source>
</evidence>
<feature type="transmembrane region" description="Helical" evidence="2">
    <location>
        <begin position="197"/>
        <end position="217"/>
    </location>
</feature>
<sequence>MTEQVHPPTAPGRPEPPRTAGRPRLYYVDNLRVVLTVLVLAHHVAVTYGNIPVWYYSEPATDGSGALLDLLVITNQTFFMGFFFLISGYFVPGSHDRKGGRGFVRERLVRLGVPLLLFLLILRPIVMHPSFVLIQEASAAEGTELPYWLFYLLSWDPGPLWFAEVLLVFCLVYVLVRRLRDRRAKDVEAVPAAPGRLPGPLAVVAFTVGLALVSHVWRTLFPALHWPVVGLPSPQYLPQYVALFVVGVFAFRGDWPRRIPRKAGGVALAVAGVALTAWIAVHVLWDGTVPGPDALAPAVLLLVESTFAVSVIIALTVLFRERFNRQGRFGRLLADNAFAVYVLHPLVLIGVSMALSGWEAIAVAKFAVVLVLSVPLCWLVAVLVRAIPGVKRFL</sequence>
<keyword evidence="2" id="KW-0472">Membrane</keyword>
<dbReference type="OrthoDB" id="7375713at2"/>
<dbReference type="STRING" id="1122192.SAMN02745673_01144"/>
<dbReference type="Pfam" id="PF01757">
    <property type="entry name" value="Acyl_transf_3"/>
    <property type="match status" value="1"/>
</dbReference>